<feature type="transmembrane region" description="Helical" evidence="2">
    <location>
        <begin position="157"/>
        <end position="177"/>
    </location>
</feature>
<evidence type="ECO:0000313" key="3">
    <source>
        <dbReference type="Proteomes" id="UP000694843"/>
    </source>
</evidence>
<feature type="region of interest" description="Disordered" evidence="1">
    <location>
        <begin position="928"/>
        <end position="966"/>
    </location>
</feature>
<reference evidence="4" key="1">
    <citation type="submission" date="2025-08" db="UniProtKB">
        <authorList>
            <consortium name="RefSeq"/>
        </authorList>
    </citation>
    <scope>IDENTIFICATION</scope>
    <source>
        <tissue evidence="4">Whole organism</tissue>
    </source>
</reference>
<proteinExistence type="predicted"/>
<keyword evidence="2" id="KW-0812">Transmembrane</keyword>
<evidence type="ECO:0000256" key="1">
    <source>
        <dbReference type="SAM" id="MobiDB-lite"/>
    </source>
</evidence>
<evidence type="ECO:0000256" key="2">
    <source>
        <dbReference type="SAM" id="Phobius"/>
    </source>
</evidence>
<organism evidence="3 4">
    <name type="scientific">Hyalella azteca</name>
    <name type="common">Amphipod</name>
    <dbReference type="NCBI Taxonomy" id="294128"/>
    <lineage>
        <taxon>Eukaryota</taxon>
        <taxon>Metazoa</taxon>
        <taxon>Ecdysozoa</taxon>
        <taxon>Arthropoda</taxon>
        <taxon>Crustacea</taxon>
        <taxon>Multicrustacea</taxon>
        <taxon>Malacostraca</taxon>
        <taxon>Eumalacostraca</taxon>
        <taxon>Peracarida</taxon>
        <taxon>Amphipoda</taxon>
        <taxon>Senticaudata</taxon>
        <taxon>Talitrida</taxon>
        <taxon>Talitroidea</taxon>
        <taxon>Hyalellidae</taxon>
        <taxon>Hyalella</taxon>
    </lineage>
</organism>
<dbReference type="RefSeq" id="XP_018020467.1">
    <property type="nucleotide sequence ID" value="XM_018164978.2"/>
</dbReference>
<feature type="compositionally biased region" description="Acidic residues" evidence="1">
    <location>
        <begin position="637"/>
        <end position="655"/>
    </location>
</feature>
<accession>A0A8B7P369</accession>
<protein>
    <submittedName>
        <fullName evidence="4">Uncharacterized protein LOC108676832</fullName>
    </submittedName>
</protein>
<dbReference type="GeneID" id="108676832"/>
<keyword evidence="2" id="KW-0472">Membrane</keyword>
<keyword evidence="3" id="KW-1185">Reference proteome</keyword>
<feature type="compositionally biased region" description="Polar residues" evidence="1">
    <location>
        <begin position="58"/>
        <end position="73"/>
    </location>
</feature>
<sequence length="982" mass="107477">MNIGATKHYSLLLQDDGDSALYEGVAHDDVTEQETVMSGDFHTIIEEDEADDNDEDTLNNARHMNSDNMSLSSPGGRLDIAGESDDDEEYIFDGSRNVVAQDKPKLGGHSKNDYQLLTNGDSDSGSATSLKGGTGAFDQARLSAVWTPTPMSPARRACVLATVMLGVLVTVVFVWIMPCGVDDLCGVPHNNGPHDGQLSADYDDAWMQVLDGIGVNETLSIVDERTGRGALLVSYYEPVNASSADALWRCLAAADCRRLPEVDEGSRRGSGLRAMPSGGAIRCGLALLSDASGARVWQTPLSECPTRTLCHLMSHESERSYNCLAIGRRRLVRLFDPRTGRVVWDTSHREESGESPIMTYPGLPVLIPDVTGDSKPDLLFPGAYQASFKMSPHDDTDLGMSFITTNSAHTTTDHRLSSLSAHSELLTDRAMLKYTSEEDTSSSFPEPRRGEPVMMVNEMILISGSTGEVVGQPFKVKQCHLLTEIAIDGESIDYSCIMLSGNKLAGKIPVISLIHQMVGPRAPEGGASSNLSYPSITPFLPTPDGLPNRYCQVEVTNTGQCPLCDAKVKLMSTTEGENVWQAQYDGSIILDWEPLIVGEQCRGLVLKIMAWDPSNTLINSFVGPINNQRTTRSSFGDNDDEEEDHEEMEEDDAEEGFSAAGEQLEPSPSEEKAELVVPAAAPQYLVQLNDPMKKRNAMFGKRPPVANSMFFNPPSFRVRHNRVKHNDDKNYPRFYISENAEENQVDFGHPVMMLRNGKRNVMYVKNLHDGGAKFIAEAQIEKTLRPAAEVNPQKIKISPKLAAVYSKDLDSGEASDNNYPIPEQQHSTEDFELPIDVFGLPVDLQPPSGFTLQRLTLYTMLVKFNGSAWVDVPLKKAPLFQLCKHNLCVPHETLSRKLVVTPVGDSAGVWQVVNAITTIAHETSLYSSTKTDSSKTPLEEASSDDRNHNDDFTSASSTGGSASEKDSSWTVKTFVSKILISL</sequence>
<gene>
    <name evidence="4" type="primary">LOC108676832</name>
</gene>
<keyword evidence="2" id="KW-1133">Transmembrane helix</keyword>
<feature type="region of interest" description="Disordered" evidence="1">
    <location>
        <begin position="628"/>
        <end position="673"/>
    </location>
</feature>
<dbReference type="Proteomes" id="UP000694843">
    <property type="component" value="Unplaced"/>
</dbReference>
<feature type="compositionally biased region" description="Low complexity" evidence="1">
    <location>
        <begin position="953"/>
        <end position="962"/>
    </location>
</feature>
<evidence type="ECO:0000313" key="4">
    <source>
        <dbReference type="RefSeq" id="XP_018020467.1"/>
    </source>
</evidence>
<dbReference type="OrthoDB" id="6381905at2759"/>
<feature type="region of interest" description="Disordered" evidence="1">
    <location>
        <begin position="48"/>
        <end position="82"/>
    </location>
</feature>
<name>A0A8B7P369_HYAAZ</name>
<dbReference type="KEGG" id="hazt:108676832"/>
<feature type="compositionally biased region" description="Acidic residues" evidence="1">
    <location>
        <begin position="48"/>
        <end position="57"/>
    </location>
</feature>
<dbReference type="AlphaFoldDB" id="A0A8B7P369"/>